<keyword evidence="7 9" id="KW-0503">Monooxygenase</keyword>
<name>A0AAE3RBK7_9BACT</name>
<evidence type="ECO:0000256" key="4">
    <source>
        <dbReference type="ARBA" id="ARBA00022827"/>
    </source>
</evidence>
<evidence type="ECO:0000259" key="10">
    <source>
        <dbReference type="Pfam" id="PF01494"/>
    </source>
</evidence>
<dbReference type="GO" id="GO:0006569">
    <property type="term" value="P:L-tryptophan catabolic process"/>
    <property type="evidence" value="ECO:0007669"/>
    <property type="project" value="UniProtKB-UniRule"/>
</dbReference>
<keyword evidence="3 9" id="KW-0662">Pyridine nucleotide biosynthesis</keyword>
<feature type="domain" description="FAD-binding" evidence="10">
    <location>
        <begin position="4"/>
        <end position="357"/>
    </location>
</feature>
<sequence length="447" mass="51051">MKNITILGAGLVGSLLASLLARRGHQVQLIEKRPDLRIKNWEDGRSINLAMSERGWQAMRAVGVEEQVKKFAIPMYGRMIHDTKGNLAFQPYGKDNQCIYAVSRSLLNQTLMNEAERHGVQLVFEHKCTSIDLQKNTLEITRITPNKAESEEKSTLQPDLIFGSDGAFSAVRSAMMKRPLFNYSQDYIEHGYKELTIPPTADGNWAIEPNALHIWPRGHFMLIALPNPDKTFTCTLFFPWTGNPSFEQLQTKQQILHFFEETFSDILPLMPDLTEEFFSNPTSALLTVRCFPWTYKDKVALIGDAAHAIVPFFGQGMNCGFEDCVVLDEIIDQYNNDWNTILSVYEKSRKSNADAIAELALQNFVEMRDKVADPRFLLRKKIDAHLNQLFPDQWIPLYTMISFTTIPYFDALEVGKQHDAILDKIMEIEGIEDKWQTIDYQSLLGAD</sequence>
<comment type="function">
    <text evidence="9">Catalyzes the hydroxylation of L-kynurenine (L-Kyn) to form 3-hydroxy-L-kynurenine (L-3OHKyn). Required for synthesis of quinolinic acid.</text>
</comment>
<dbReference type="Pfam" id="PF01494">
    <property type="entry name" value="FAD_binding_3"/>
    <property type="match status" value="1"/>
</dbReference>
<organism evidence="11 12">
    <name type="scientific">Xanthocytophaga agilis</name>
    <dbReference type="NCBI Taxonomy" id="3048010"/>
    <lineage>
        <taxon>Bacteria</taxon>
        <taxon>Pseudomonadati</taxon>
        <taxon>Bacteroidota</taxon>
        <taxon>Cytophagia</taxon>
        <taxon>Cytophagales</taxon>
        <taxon>Rhodocytophagaceae</taxon>
        <taxon>Xanthocytophaga</taxon>
    </lineage>
</organism>
<keyword evidence="4 9" id="KW-0274">FAD</keyword>
<dbReference type="GO" id="GO:0019363">
    <property type="term" value="P:pyridine nucleotide biosynthetic process"/>
    <property type="evidence" value="ECO:0007669"/>
    <property type="project" value="UniProtKB-KW"/>
</dbReference>
<dbReference type="AlphaFoldDB" id="A0AAE3RBK7"/>
<keyword evidence="6 9" id="KW-0560">Oxidoreductase</keyword>
<evidence type="ECO:0000256" key="1">
    <source>
        <dbReference type="ARBA" id="ARBA00001974"/>
    </source>
</evidence>
<accession>A0AAE3RBK7</accession>
<comment type="similarity">
    <text evidence="9">Belongs to the aromatic-ring hydroxylase family. KMO subfamily.</text>
</comment>
<reference evidence="11" key="1">
    <citation type="submission" date="2023-05" db="EMBL/GenBank/DDBJ databases">
        <authorList>
            <person name="Zhang X."/>
        </authorList>
    </citation>
    <scope>NUCLEOTIDE SEQUENCE</scope>
    <source>
        <strain evidence="11">BD1B2-1</strain>
    </source>
</reference>
<dbReference type="PANTHER" id="PTHR46028">
    <property type="entry name" value="KYNURENINE 3-MONOOXYGENASE"/>
    <property type="match status" value="1"/>
</dbReference>
<dbReference type="EMBL" id="JASJOU010000011">
    <property type="protein sequence ID" value="MDJ1504443.1"/>
    <property type="molecule type" value="Genomic_DNA"/>
</dbReference>
<evidence type="ECO:0000256" key="9">
    <source>
        <dbReference type="HAMAP-Rule" id="MF_01971"/>
    </source>
</evidence>
<evidence type="ECO:0000256" key="3">
    <source>
        <dbReference type="ARBA" id="ARBA00022642"/>
    </source>
</evidence>
<protein>
    <recommendedName>
        <fullName evidence="9">Kynurenine 3-monooxygenase</fullName>
        <ecNumber evidence="9">1.14.13.9</ecNumber>
    </recommendedName>
    <alternativeName>
        <fullName evidence="9">Kynurenine 3-hydroxylase</fullName>
    </alternativeName>
</protein>
<keyword evidence="2 9" id="KW-0285">Flavoprotein</keyword>
<keyword evidence="5 9" id="KW-0521">NADP</keyword>
<dbReference type="GO" id="GO:0019805">
    <property type="term" value="P:quinolinate biosynthetic process"/>
    <property type="evidence" value="ECO:0007669"/>
    <property type="project" value="UniProtKB-UniRule"/>
</dbReference>
<evidence type="ECO:0000256" key="8">
    <source>
        <dbReference type="ARBA" id="ARBA00047818"/>
    </source>
</evidence>
<evidence type="ECO:0000313" key="11">
    <source>
        <dbReference type="EMBL" id="MDJ1504443.1"/>
    </source>
</evidence>
<dbReference type="HAMAP" id="MF_01971">
    <property type="entry name" value="Kynurenine_monooxygenase"/>
    <property type="match status" value="1"/>
</dbReference>
<comment type="catalytic activity">
    <reaction evidence="8 9">
        <text>L-kynurenine + NADPH + O2 + H(+) = 3-hydroxy-L-kynurenine + NADP(+) + H2O</text>
        <dbReference type="Rhea" id="RHEA:20545"/>
        <dbReference type="ChEBI" id="CHEBI:15377"/>
        <dbReference type="ChEBI" id="CHEBI:15378"/>
        <dbReference type="ChEBI" id="CHEBI:15379"/>
        <dbReference type="ChEBI" id="CHEBI:57783"/>
        <dbReference type="ChEBI" id="CHEBI:57959"/>
        <dbReference type="ChEBI" id="CHEBI:58125"/>
        <dbReference type="ChEBI" id="CHEBI:58349"/>
        <dbReference type="EC" id="1.14.13.9"/>
    </reaction>
</comment>
<dbReference type="GO" id="GO:0070189">
    <property type="term" value="P:kynurenine metabolic process"/>
    <property type="evidence" value="ECO:0007669"/>
    <property type="project" value="TreeGrafter"/>
</dbReference>
<comment type="caution">
    <text evidence="11">The sequence shown here is derived from an EMBL/GenBank/DDBJ whole genome shotgun (WGS) entry which is preliminary data.</text>
</comment>
<evidence type="ECO:0000256" key="5">
    <source>
        <dbReference type="ARBA" id="ARBA00022857"/>
    </source>
</evidence>
<evidence type="ECO:0000256" key="7">
    <source>
        <dbReference type="ARBA" id="ARBA00023033"/>
    </source>
</evidence>
<dbReference type="GO" id="GO:0043420">
    <property type="term" value="P:anthranilate metabolic process"/>
    <property type="evidence" value="ECO:0007669"/>
    <property type="project" value="UniProtKB-UniRule"/>
</dbReference>
<proteinExistence type="inferred from homology"/>
<dbReference type="SUPFAM" id="SSF51905">
    <property type="entry name" value="FAD/NAD(P)-binding domain"/>
    <property type="match status" value="1"/>
</dbReference>
<evidence type="ECO:0000256" key="6">
    <source>
        <dbReference type="ARBA" id="ARBA00023002"/>
    </source>
</evidence>
<dbReference type="GO" id="GO:0071949">
    <property type="term" value="F:FAD binding"/>
    <property type="evidence" value="ECO:0007669"/>
    <property type="project" value="InterPro"/>
</dbReference>
<dbReference type="GO" id="GO:0004502">
    <property type="term" value="F:kynurenine 3-monooxygenase activity"/>
    <property type="evidence" value="ECO:0007669"/>
    <property type="project" value="UniProtKB-UniRule"/>
</dbReference>
<keyword evidence="12" id="KW-1185">Reference proteome</keyword>
<dbReference type="EC" id="1.14.13.9" evidence="9"/>
<comment type="cofactor">
    <cofactor evidence="1 9">
        <name>FAD</name>
        <dbReference type="ChEBI" id="CHEBI:57692"/>
    </cofactor>
</comment>
<comment type="pathway">
    <text evidence="9">Cofactor biosynthesis; NAD(+) biosynthesis; quinolinate from L-kynurenine: step 1/3.</text>
</comment>
<dbReference type="Proteomes" id="UP001232063">
    <property type="component" value="Unassembled WGS sequence"/>
</dbReference>
<dbReference type="Gene3D" id="3.50.50.60">
    <property type="entry name" value="FAD/NAD(P)-binding domain"/>
    <property type="match status" value="1"/>
</dbReference>
<dbReference type="InterPro" id="IPR036188">
    <property type="entry name" value="FAD/NAD-bd_sf"/>
</dbReference>
<evidence type="ECO:0000256" key="2">
    <source>
        <dbReference type="ARBA" id="ARBA00022630"/>
    </source>
</evidence>
<evidence type="ECO:0000313" key="12">
    <source>
        <dbReference type="Proteomes" id="UP001232063"/>
    </source>
</evidence>
<dbReference type="InterPro" id="IPR027545">
    <property type="entry name" value="Kynurenine_monooxygenase"/>
</dbReference>
<gene>
    <name evidence="9" type="primary">kmo</name>
    <name evidence="11" type="ORF">QNI22_27530</name>
</gene>
<dbReference type="PANTHER" id="PTHR46028:SF2">
    <property type="entry name" value="KYNURENINE 3-MONOOXYGENASE"/>
    <property type="match status" value="1"/>
</dbReference>
<dbReference type="FunFam" id="3.50.50.60:FF:000185">
    <property type="entry name" value="Kynurenine 3-monooxygenase"/>
    <property type="match status" value="1"/>
</dbReference>
<dbReference type="InterPro" id="IPR002938">
    <property type="entry name" value="FAD-bd"/>
</dbReference>
<dbReference type="PRINTS" id="PR00420">
    <property type="entry name" value="RNGMNOXGNASE"/>
</dbReference>
<dbReference type="RefSeq" id="WP_314515718.1">
    <property type="nucleotide sequence ID" value="NZ_JASJOU010000011.1"/>
</dbReference>